<reference evidence="2" key="2">
    <citation type="submission" date="2018-05" db="EMBL/GenBank/DDBJ databases">
        <title>OmerRS3 (Oryza meridionalis Reference Sequence Version 3).</title>
        <authorList>
            <person name="Zhang J."/>
            <person name="Kudrna D."/>
            <person name="Lee S."/>
            <person name="Talag J."/>
            <person name="Welchert J."/>
            <person name="Wing R.A."/>
        </authorList>
    </citation>
    <scope>NUCLEOTIDE SEQUENCE [LARGE SCALE GENOMIC DNA]</scope>
    <source>
        <strain evidence="2">cv. OR44</strain>
    </source>
</reference>
<accession>A0A0E0EGK2</accession>
<evidence type="ECO:0000313" key="2">
    <source>
        <dbReference type="EnsemblPlants" id="OMERI08G00010.1"/>
    </source>
</evidence>
<name>A0A0E0EGK2_9ORYZ</name>
<dbReference type="Proteomes" id="UP000008021">
    <property type="component" value="Chromosome 8"/>
</dbReference>
<feature type="compositionally biased region" description="Gly residues" evidence="1">
    <location>
        <begin position="66"/>
        <end position="79"/>
    </location>
</feature>
<dbReference type="HOGENOM" id="CLU_078076_1_0_1"/>
<dbReference type="EnsemblPlants" id="OMERI08G00010.1">
    <property type="protein sequence ID" value="OMERI08G00010.1"/>
    <property type="gene ID" value="OMERI08G00010"/>
</dbReference>
<dbReference type="Gramene" id="OMERI08G00010.1">
    <property type="protein sequence ID" value="OMERI08G00010.1"/>
    <property type="gene ID" value="OMERI08G00010"/>
</dbReference>
<protein>
    <submittedName>
        <fullName evidence="2">Uncharacterized protein</fullName>
    </submittedName>
</protein>
<evidence type="ECO:0000256" key="1">
    <source>
        <dbReference type="SAM" id="MobiDB-lite"/>
    </source>
</evidence>
<keyword evidence="3" id="KW-1185">Reference proteome</keyword>
<dbReference type="AlphaFoldDB" id="A0A0E0EGK2"/>
<feature type="region of interest" description="Disordered" evidence="1">
    <location>
        <begin position="56"/>
        <end position="91"/>
    </location>
</feature>
<organism evidence="2">
    <name type="scientific">Oryza meridionalis</name>
    <dbReference type="NCBI Taxonomy" id="40149"/>
    <lineage>
        <taxon>Eukaryota</taxon>
        <taxon>Viridiplantae</taxon>
        <taxon>Streptophyta</taxon>
        <taxon>Embryophyta</taxon>
        <taxon>Tracheophyta</taxon>
        <taxon>Spermatophyta</taxon>
        <taxon>Magnoliopsida</taxon>
        <taxon>Liliopsida</taxon>
        <taxon>Poales</taxon>
        <taxon>Poaceae</taxon>
        <taxon>BOP clade</taxon>
        <taxon>Oryzoideae</taxon>
        <taxon>Oryzeae</taxon>
        <taxon>Oryzinae</taxon>
        <taxon>Oryza</taxon>
    </lineage>
</organism>
<reference evidence="2" key="1">
    <citation type="submission" date="2015-04" db="UniProtKB">
        <authorList>
            <consortium name="EnsemblPlants"/>
        </authorList>
    </citation>
    <scope>IDENTIFICATION</scope>
</reference>
<sequence>MASAEGARGGGGDVGGGEGVGCERHGGFGWLAEGVGDDCIWPARHRLVEGSETGLAQRDAADGRGGRLGARGAGCGDGDQLGARGTPDEGRPDWRERRVRWRRPTWRERCGRWWRRRPRCEEELPVSVAQFSAHEGWPAEDVGAGVSHIGRACMVVEHQCFSRGFAGGERRVKTQSGLGRTDNDGSFPLLRAFVVLSHPSRVIAGRKPSLGSIES</sequence>
<proteinExistence type="predicted"/>
<evidence type="ECO:0000313" key="3">
    <source>
        <dbReference type="Proteomes" id="UP000008021"/>
    </source>
</evidence>